<name>A0ABN7XRK9_GIGMA</name>
<accession>A0ABN7XRK9</accession>
<gene>
    <name evidence="1" type="ORF">GMARGA_LOCUS45510</name>
</gene>
<dbReference type="InterPro" id="IPR032675">
    <property type="entry name" value="LRR_dom_sf"/>
</dbReference>
<keyword evidence="2" id="KW-1185">Reference proteome</keyword>
<dbReference type="EMBL" id="CAJVQB010162739">
    <property type="protein sequence ID" value="CAG8856689.1"/>
    <property type="molecule type" value="Genomic_DNA"/>
</dbReference>
<feature type="non-terminal residue" evidence="1">
    <location>
        <position position="1"/>
    </location>
</feature>
<dbReference type="SUPFAM" id="SSF52047">
    <property type="entry name" value="RNI-like"/>
    <property type="match status" value="1"/>
</dbReference>
<organism evidence="1 2">
    <name type="scientific">Gigaspora margarita</name>
    <dbReference type="NCBI Taxonomy" id="4874"/>
    <lineage>
        <taxon>Eukaryota</taxon>
        <taxon>Fungi</taxon>
        <taxon>Fungi incertae sedis</taxon>
        <taxon>Mucoromycota</taxon>
        <taxon>Glomeromycotina</taxon>
        <taxon>Glomeromycetes</taxon>
        <taxon>Diversisporales</taxon>
        <taxon>Gigasporaceae</taxon>
        <taxon>Gigaspora</taxon>
    </lineage>
</organism>
<dbReference type="Gene3D" id="3.80.10.10">
    <property type="entry name" value="Ribonuclease Inhibitor"/>
    <property type="match status" value="1"/>
</dbReference>
<dbReference type="Proteomes" id="UP000789901">
    <property type="component" value="Unassembled WGS sequence"/>
</dbReference>
<sequence>CGWGFLNNSSLKMTLDTCKNLKHIFIYGSNRIAPKTVLSIPEKCTNIRTIKIQNCERITDKIITQLVKKYPKIEIKKL</sequence>
<protein>
    <submittedName>
        <fullName evidence="1">2007_t:CDS:1</fullName>
    </submittedName>
</protein>
<reference evidence="1 2" key="1">
    <citation type="submission" date="2021-06" db="EMBL/GenBank/DDBJ databases">
        <authorList>
            <person name="Kallberg Y."/>
            <person name="Tangrot J."/>
            <person name="Rosling A."/>
        </authorList>
    </citation>
    <scope>NUCLEOTIDE SEQUENCE [LARGE SCALE GENOMIC DNA]</scope>
    <source>
        <strain evidence="1 2">120-4 pot B 10/14</strain>
    </source>
</reference>
<comment type="caution">
    <text evidence="1">The sequence shown here is derived from an EMBL/GenBank/DDBJ whole genome shotgun (WGS) entry which is preliminary data.</text>
</comment>
<evidence type="ECO:0000313" key="1">
    <source>
        <dbReference type="EMBL" id="CAG8856689.1"/>
    </source>
</evidence>
<proteinExistence type="predicted"/>
<evidence type="ECO:0000313" key="2">
    <source>
        <dbReference type="Proteomes" id="UP000789901"/>
    </source>
</evidence>